<evidence type="ECO:0000259" key="5">
    <source>
        <dbReference type="Pfam" id="PF07022"/>
    </source>
</evidence>
<dbReference type="AlphaFoldDB" id="A0A4P6HMD7"/>
<dbReference type="Proteomes" id="UP000293296">
    <property type="component" value="Chromosome"/>
</dbReference>
<evidence type="ECO:0000256" key="2">
    <source>
        <dbReference type="ARBA" id="ARBA00023125"/>
    </source>
</evidence>
<evidence type="ECO:0000313" key="6">
    <source>
        <dbReference type="EMBL" id="QAZ67784.1"/>
    </source>
</evidence>
<evidence type="ECO:0000256" key="1">
    <source>
        <dbReference type="ARBA" id="ARBA00023015"/>
    </source>
</evidence>
<keyword evidence="1" id="KW-0805">Transcription regulation</keyword>
<evidence type="ECO:0000313" key="7">
    <source>
        <dbReference type="Proteomes" id="UP000293296"/>
    </source>
</evidence>
<accession>A0A4P6HMD7</accession>
<dbReference type="RefSeq" id="WP_129352682.1">
    <property type="nucleotide sequence ID" value="NZ_CP026538.1"/>
</dbReference>
<dbReference type="Gene3D" id="1.10.260.40">
    <property type="entry name" value="lambda repressor-like DNA-binding domains"/>
    <property type="match status" value="1"/>
</dbReference>
<feature type="domain" description="Bacteriophage CI repressor N-terminal" evidence="5">
    <location>
        <begin position="11"/>
        <end position="68"/>
    </location>
</feature>
<dbReference type="CDD" id="cd06462">
    <property type="entry name" value="Peptidase_S24_S26"/>
    <property type="match status" value="1"/>
</dbReference>
<dbReference type="Pfam" id="PF07022">
    <property type="entry name" value="Phage_CI_repr"/>
    <property type="match status" value="1"/>
</dbReference>
<dbReference type="KEGG" id="dcb:C3Y92_11355"/>
<dbReference type="InterPro" id="IPR010982">
    <property type="entry name" value="Lambda_DNA-bd_dom_sf"/>
</dbReference>
<dbReference type="PANTHER" id="PTHR40661">
    <property type="match status" value="1"/>
</dbReference>
<gene>
    <name evidence="6" type="ORF">C3Y92_11355</name>
</gene>
<feature type="domain" description="Peptidase S24/S26A/S26B/S26C" evidence="4">
    <location>
        <begin position="126"/>
        <end position="214"/>
    </location>
</feature>
<dbReference type="OrthoDB" id="5455126at2"/>
<dbReference type="GO" id="GO:0045892">
    <property type="term" value="P:negative regulation of DNA-templated transcription"/>
    <property type="evidence" value="ECO:0007669"/>
    <property type="project" value="InterPro"/>
</dbReference>
<keyword evidence="2" id="KW-0238">DNA-binding</keyword>
<evidence type="ECO:0000256" key="3">
    <source>
        <dbReference type="ARBA" id="ARBA00023163"/>
    </source>
</evidence>
<sequence>MKPDNFEDAYARIQAATKAKTQTEIAAILGIKQSSISDAKKKNTIPDGWLVTLYRMFFLEPDWILYGQLPAVRRESGGAADCVRETAVAYVAPPSRVTVYAMSPTDTQTQAWIREPLETLPLFEALRRPNLLVVRMDNASMEPTVRRGAYIGIDCDDLRLRSGEIYALDIPGEGLVIKRVNRDLENQRLELSADNPLHKSLSLPLDNPGLTSIGKAAWVIQEL</sequence>
<dbReference type="Pfam" id="PF00717">
    <property type="entry name" value="Peptidase_S24"/>
    <property type="match status" value="1"/>
</dbReference>
<dbReference type="InterPro" id="IPR036286">
    <property type="entry name" value="LexA/Signal_pep-like_sf"/>
</dbReference>
<dbReference type="PANTHER" id="PTHR40661:SF1">
    <property type="entry name" value="HTH CRO_C1-TYPE DOMAIN-CONTAINING PROTEIN"/>
    <property type="match status" value="1"/>
</dbReference>
<dbReference type="InterPro" id="IPR015927">
    <property type="entry name" value="Peptidase_S24_S26A/B/C"/>
</dbReference>
<name>A0A4P6HMD7_9BACT</name>
<evidence type="ECO:0000259" key="4">
    <source>
        <dbReference type="Pfam" id="PF00717"/>
    </source>
</evidence>
<dbReference type="Gene3D" id="2.10.109.10">
    <property type="entry name" value="Umud Fragment, subunit A"/>
    <property type="match status" value="1"/>
</dbReference>
<dbReference type="InterPro" id="IPR010744">
    <property type="entry name" value="Phage_CI_N"/>
</dbReference>
<dbReference type="SUPFAM" id="SSF47413">
    <property type="entry name" value="lambda repressor-like DNA-binding domains"/>
    <property type="match status" value="1"/>
</dbReference>
<proteinExistence type="predicted"/>
<keyword evidence="3" id="KW-0804">Transcription</keyword>
<keyword evidence="7" id="KW-1185">Reference proteome</keyword>
<reference evidence="6 7" key="1">
    <citation type="submission" date="2018-02" db="EMBL/GenBank/DDBJ databases">
        <title>Genome sequence of Desulfovibrio carbinolicus DSM 3852.</title>
        <authorList>
            <person name="Wilbanks E."/>
            <person name="Skennerton C.T."/>
            <person name="Orphan V.J."/>
        </authorList>
    </citation>
    <scope>NUCLEOTIDE SEQUENCE [LARGE SCALE GENOMIC DNA]</scope>
    <source>
        <strain evidence="6 7">DSM 3852</strain>
    </source>
</reference>
<dbReference type="SUPFAM" id="SSF51306">
    <property type="entry name" value="LexA/Signal peptidase"/>
    <property type="match status" value="1"/>
</dbReference>
<organism evidence="6 7">
    <name type="scientific">Solidesulfovibrio carbinolicus</name>
    <dbReference type="NCBI Taxonomy" id="296842"/>
    <lineage>
        <taxon>Bacteria</taxon>
        <taxon>Pseudomonadati</taxon>
        <taxon>Thermodesulfobacteriota</taxon>
        <taxon>Desulfovibrionia</taxon>
        <taxon>Desulfovibrionales</taxon>
        <taxon>Desulfovibrionaceae</taxon>
        <taxon>Solidesulfovibrio</taxon>
    </lineage>
</organism>
<protein>
    <submittedName>
        <fullName evidence="6">XRE family transcriptional regulator</fullName>
    </submittedName>
</protein>
<dbReference type="EMBL" id="CP026538">
    <property type="protein sequence ID" value="QAZ67784.1"/>
    <property type="molecule type" value="Genomic_DNA"/>
</dbReference>
<dbReference type="GO" id="GO:0003677">
    <property type="term" value="F:DNA binding"/>
    <property type="evidence" value="ECO:0007669"/>
    <property type="project" value="UniProtKB-KW"/>
</dbReference>